<protein>
    <recommendedName>
        <fullName evidence="2">Histone acetyltransferase Rv0428c-like SH3 domain-containing protein</fullName>
    </recommendedName>
</protein>
<reference evidence="3 4" key="1">
    <citation type="journal article" date="2007" name="Genome Res.">
        <title>Genome characteristics of facultatively symbiotic Frankia sp. strains reflect host range and host plant biogeography.</title>
        <authorList>
            <person name="Normand P."/>
            <person name="Lapierre P."/>
            <person name="Tisa L.S."/>
            <person name="Gogarten J.P."/>
            <person name="Alloisio N."/>
            <person name="Bagnarol E."/>
            <person name="Bassi C.A."/>
            <person name="Berry A.M."/>
            <person name="Bickhart D.M."/>
            <person name="Choisne N."/>
            <person name="Couloux A."/>
            <person name="Cournoyer B."/>
            <person name="Cruveiller S."/>
            <person name="Daubin V."/>
            <person name="Demange N."/>
            <person name="Francino M.P."/>
            <person name="Goltsman E."/>
            <person name="Huang Y."/>
            <person name="Kopp O.R."/>
            <person name="Labarre L."/>
            <person name="Lapidus A."/>
            <person name="Lavire C."/>
            <person name="Marechal J."/>
            <person name="Martinez M."/>
            <person name="Mastronunzio J.E."/>
            <person name="Mullin B.C."/>
            <person name="Niemann J."/>
            <person name="Pujic P."/>
            <person name="Rawnsley T."/>
            <person name="Rouy Z."/>
            <person name="Schenowitz C."/>
            <person name="Sellstedt A."/>
            <person name="Tavares F."/>
            <person name="Tomkins J.P."/>
            <person name="Vallenet D."/>
            <person name="Valverde C."/>
            <person name="Wall L.G."/>
            <person name="Wang Y."/>
            <person name="Medigue C."/>
            <person name="Benson D.R."/>
        </authorList>
    </citation>
    <scope>NUCLEOTIDE SEQUENCE [LARGE SCALE GENOMIC DNA]</scope>
    <source>
        <strain evidence="4">DSM 45818 / CECT 9043 / CcI3</strain>
    </source>
</reference>
<proteinExistence type="predicted"/>
<feature type="compositionally biased region" description="Low complexity" evidence="1">
    <location>
        <begin position="110"/>
        <end position="138"/>
    </location>
</feature>
<evidence type="ECO:0000259" key="2">
    <source>
        <dbReference type="Pfam" id="PF24551"/>
    </source>
</evidence>
<feature type="domain" description="Histone acetyltransferase Rv0428c-like SH3" evidence="2">
    <location>
        <begin position="1"/>
        <end position="48"/>
    </location>
</feature>
<evidence type="ECO:0000256" key="1">
    <source>
        <dbReference type="SAM" id="MobiDB-lite"/>
    </source>
</evidence>
<dbReference type="AlphaFoldDB" id="Q2J683"/>
<dbReference type="Pfam" id="PF24551">
    <property type="entry name" value="SH3_Rv0428c"/>
    <property type="match status" value="1"/>
</dbReference>
<dbReference type="STRING" id="106370.Francci3_3859"/>
<evidence type="ECO:0000313" key="4">
    <source>
        <dbReference type="Proteomes" id="UP000001937"/>
    </source>
</evidence>
<evidence type="ECO:0000313" key="3">
    <source>
        <dbReference type="EMBL" id="ABD13209.1"/>
    </source>
</evidence>
<gene>
    <name evidence="3" type="ordered locus">Francci3_3859</name>
</gene>
<name>Q2J683_FRACC</name>
<feature type="region of interest" description="Disordered" evidence="1">
    <location>
        <begin position="92"/>
        <end position="138"/>
    </location>
</feature>
<keyword evidence="4" id="KW-1185">Reference proteome</keyword>
<dbReference type="EMBL" id="CP000249">
    <property type="protein sequence ID" value="ABD13209.1"/>
    <property type="molecule type" value="Genomic_DNA"/>
</dbReference>
<dbReference type="HOGENOM" id="CLU_1852254_0_0_11"/>
<dbReference type="KEGG" id="fra:Francci3_3859"/>
<accession>Q2J683</accession>
<dbReference type="Proteomes" id="UP000001937">
    <property type="component" value="Chromosome"/>
</dbReference>
<sequence>MLRHRIPGPVSLSDVLGTLRSWSSGVLTVVTAEGTLVQVTEDAVVAARVIPPRPPTRRTRNVPDATALMEIVPNTTTLNTTTPKATIAGATVLGTTVPDTPDPDTPDPKVPGLKAAAPPGAAAPETAAPGVNAPSELS</sequence>
<organism evidence="3 4">
    <name type="scientific">Frankia casuarinae (strain DSM 45818 / CECT 9043 / HFP020203 / CcI3)</name>
    <dbReference type="NCBI Taxonomy" id="106370"/>
    <lineage>
        <taxon>Bacteria</taxon>
        <taxon>Bacillati</taxon>
        <taxon>Actinomycetota</taxon>
        <taxon>Actinomycetes</taxon>
        <taxon>Frankiales</taxon>
        <taxon>Frankiaceae</taxon>
        <taxon>Frankia</taxon>
    </lineage>
</organism>
<dbReference type="InterPro" id="IPR056934">
    <property type="entry name" value="SH3_Rv0428c"/>
</dbReference>